<comment type="caution">
    <text evidence="1">The sequence shown here is derived from an EMBL/GenBank/DDBJ whole genome shotgun (WGS) entry which is preliminary data.</text>
</comment>
<evidence type="ECO:0000313" key="1">
    <source>
        <dbReference type="EMBL" id="MEI1249377.1"/>
    </source>
</evidence>
<evidence type="ECO:0000313" key="2">
    <source>
        <dbReference type="Proteomes" id="UP001531129"/>
    </source>
</evidence>
<dbReference type="RefSeq" id="WP_335913390.1">
    <property type="nucleotide sequence ID" value="NZ_JBAMYB010000008.1"/>
</dbReference>
<protein>
    <submittedName>
        <fullName evidence="1">Uncharacterized protein</fullName>
    </submittedName>
</protein>
<proteinExistence type="predicted"/>
<name>A0ABU8CKG1_9HYPH</name>
<keyword evidence="2" id="KW-1185">Reference proteome</keyword>
<dbReference type="EMBL" id="JBAMYC010000008">
    <property type="protein sequence ID" value="MEI1249377.1"/>
    <property type="molecule type" value="Genomic_DNA"/>
</dbReference>
<gene>
    <name evidence="1" type="ORF">V8Q02_15445</name>
</gene>
<accession>A0ABU8CKG1</accession>
<dbReference type="Proteomes" id="UP001531129">
    <property type="component" value="Unassembled WGS sequence"/>
</dbReference>
<sequence length="77" mass="8997">MPESIMSGENEVTWKFNDEVRFYDPARTAGARQKSSHERRPLYARPHTLIFYRLNALLSEASIDMNSNVVLENLRQQ</sequence>
<organism evidence="1 2">
    <name type="scientific">Rhizobium aouanii</name>
    <dbReference type="NCBI Taxonomy" id="3118145"/>
    <lineage>
        <taxon>Bacteria</taxon>
        <taxon>Pseudomonadati</taxon>
        <taxon>Pseudomonadota</taxon>
        <taxon>Alphaproteobacteria</taxon>
        <taxon>Hyphomicrobiales</taxon>
        <taxon>Rhizobiaceae</taxon>
        <taxon>Rhizobium/Agrobacterium group</taxon>
        <taxon>Rhizobium</taxon>
    </lineage>
</organism>
<reference evidence="1 2" key="1">
    <citation type="submission" date="2024-01" db="EMBL/GenBank/DDBJ databases">
        <title>Draft genome sequences of three bacterial strains isolated from Acacia saligna represent a potential new species within the genus Rhizobium.</title>
        <authorList>
            <person name="Tambong J.T."/>
            <person name="Mnasri B."/>
        </authorList>
    </citation>
    <scope>NUCLEOTIDE SEQUENCE [LARGE SCALE GENOMIC DNA]</scope>
    <source>
        <strain evidence="1 2">1AS12I</strain>
    </source>
</reference>